<reference evidence="1 2" key="1">
    <citation type="submission" date="2017-10" db="EMBL/GenBank/DDBJ databases">
        <title>Comparative genomics in systemic dimorphic fungi from Ajellomycetaceae.</title>
        <authorList>
            <person name="Munoz J.F."/>
            <person name="Mcewen J.G."/>
            <person name="Clay O.K."/>
            <person name="Cuomo C.A."/>
        </authorList>
    </citation>
    <scope>NUCLEOTIDE SEQUENCE [LARGE SCALE GENOMIC DNA]</scope>
    <source>
        <strain evidence="1 2">UAMH7299</strain>
    </source>
</reference>
<name>A0A2B7XLG8_POLH7</name>
<organism evidence="1 2">
    <name type="scientific">Polytolypa hystricis (strain UAMH7299)</name>
    <dbReference type="NCBI Taxonomy" id="1447883"/>
    <lineage>
        <taxon>Eukaryota</taxon>
        <taxon>Fungi</taxon>
        <taxon>Dikarya</taxon>
        <taxon>Ascomycota</taxon>
        <taxon>Pezizomycotina</taxon>
        <taxon>Eurotiomycetes</taxon>
        <taxon>Eurotiomycetidae</taxon>
        <taxon>Onygenales</taxon>
        <taxon>Onygenales incertae sedis</taxon>
        <taxon>Polytolypa</taxon>
    </lineage>
</organism>
<sequence length="87" mass="9804">MCGACSRGTETVAYLLIECQQWQREQEVFYKALDDLGVERLPRQEVALEAQLLADPRAAKPLLKLIGQVQACEIDQQAAEAARRSDW</sequence>
<keyword evidence="2" id="KW-1185">Reference proteome</keyword>
<accession>A0A2B7XLG8</accession>
<dbReference type="AlphaFoldDB" id="A0A2B7XLG8"/>
<evidence type="ECO:0000313" key="1">
    <source>
        <dbReference type="EMBL" id="PGH12594.1"/>
    </source>
</evidence>
<comment type="caution">
    <text evidence="1">The sequence shown here is derived from an EMBL/GenBank/DDBJ whole genome shotgun (WGS) entry which is preliminary data.</text>
</comment>
<dbReference type="EMBL" id="PDNA01000115">
    <property type="protein sequence ID" value="PGH12594.1"/>
    <property type="molecule type" value="Genomic_DNA"/>
</dbReference>
<gene>
    <name evidence="1" type="ORF">AJ80_06652</name>
</gene>
<dbReference type="Proteomes" id="UP000224634">
    <property type="component" value="Unassembled WGS sequence"/>
</dbReference>
<proteinExistence type="predicted"/>
<evidence type="ECO:0000313" key="2">
    <source>
        <dbReference type="Proteomes" id="UP000224634"/>
    </source>
</evidence>
<dbReference type="STRING" id="1447883.A0A2B7XLG8"/>
<protein>
    <submittedName>
        <fullName evidence="1">Uncharacterized protein</fullName>
    </submittedName>
</protein>